<dbReference type="Gene3D" id="1.25.40.10">
    <property type="entry name" value="Tetratricopeptide repeat domain"/>
    <property type="match status" value="1"/>
</dbReference>
<dbReference type="InterPro" id="IPR006597">
    <property type="entry name" value="Sel1-like"/>
</dbReference>
<dbReference type="AlphaFoldDB" id="A0A1J5QJT3"/>
<dbReference type="SUPFAM" id="SSF81901">
    <property type="entry name" value="HCP-like"/>
    <property type="match status" value="1"/>
</dbReference>
<sequence>MSGTAVVTMVVSSCSIRKPVATISGISRRSLGSRSVANSAGGCGDDIGGDYRSAAPAVAARWRQVPQEYPLPADRGLTDFEILLHFLSFSLSTLQCVRRDFRQGANRPREVAAMETMHSGAVQASQNGEGASVLLGRALALQATGDHGAAYLLLQRAACMGLAAAQYQLGLCLRDGRGVRADCAQALAWLLSAGAQGHGRALSRAGTMLERGQGTEADARAAAECYRRAAAQGVAAAEYRLGVLYRDGRGVDADPANAAQWLRRAATHGVAAAQYTLASLYESAAAADALYWYGEAAAQGMRPAQDALARLCRGGDGAPRARAAGLGRWIQRALDDGRAGCRG</sequence>
<dbReference type="InterPro" id="IPR011990">
    <property type="entry name" value="TPR-like_helical_dom_sf"/>
</dbReference>
<dbReference type="PANTHER" id="PTHR43628">
    <property type="entry name" value="ACTIVATOR OF C KINASE PROTEIN 1-RELATED"/>
    <property type="match status" value="1"/>
</dbReference>
<dbReference type="EMBL" id="MLJW01001539">
    <property type="protein sequence ID" value="OIQ77771.1"/>
    <property type="molecule type" value="Genomic_DNA"/>
</dbReference>
<dbReference type="Pfam" id="PF08238">
    <property type="entry name" value="Sel1"/>
    <property type="match status" value="4"/>
</dbReference>
<gene>
    <name evidence="1" type="primary">podJ_7</name>
    <name evidence="1" type="ORF">GALL_405370</name>
</gene>
<accession>A0A1J5QJT3</accession>
<evidence type="ECO:0000313" key="1">
    <source>
        <dbReference type="EMBL" id="OIQ77771.1"/>
    </source>
</evidence>
<protein>
    <submittedName>
        <fullName evidence="1">Localization factor PodJL</fullName>
    </submittedName>
</protein>
<name>A0A1J5QJT3_9ZZZZ</name>
<dbReference type="SMART" id="SM00671">
    <property type="entry name" value="SEL1"/>
    <property type="match status" value="4"/>
</dbReference>
<comment type="caution">
    <text evidence="1">The sequence shown here is derived from an EMBL/GenBank/DDBJ whole genome shotgun (WGS) entry which is preliminary data.</text>
</comment>
<reference evidence="1" key="1">
    <citation type="submission" date="2016-10" db="EMBL/GenBank/DDBJ databases">
        <title>Sequence of Gallionella enrichment culture.</title>
        <authorList>
            <person name="Poehlein A."/>
            <person name="Muehling M."/>
            <person name="Daniel R."/>
        </authorList>
    </citation>
    <scope>NUCLEOTIDE SEQUENCE</scope>
</reference>
<proteinExistence type="predicted"/>
<organism evidence="1">
    <name type="scientific">mine drainage metagenome</name>
    <dbReference type="NCBI Taxonomy" id="410659"/>
    <lineage>
        <taxon>unclassified sequences</taxon>
        <taxon>metagenomes</taxon>
        <taxon>ecological metagenomes</taxon>
    </lineage>
</organism>
<dbReference type="InterPro" id="IPR052945">
    <property type="entry name" value="Mitotic_Regulator"/>
</dbReference>
<dbReference type="PANTHER" id="PTHR43628:SF1">
    <property type="entry name" value="CHITIN SYNTHASE REGULATORY FACTOR 2-RELATED"/>
    <property type="match status" value="1"/>
</dbReference>